<feature type="compositionally biased region" description="Polar residues" evidence="1">
    <location>
        <begin position="77"/>
        <end position="112"/>
    </location>
</feature>
<dbReference type="InterPro" id="IPR043502">
    <property type="entry name" value="DNA/RNA_pol_sf"/>
</dbReference>
<feature type="compositionally biased region" description="Low complexity" evidence="1">
    <location>
        <begin position="117"/>
        <end position="139"/>
    </location>
</feature>
<evidence type="ECO:0000313" key="5">
    <source>
        <dbReference type="Proteomes" id="UP000215914"/>
    </source>
</evidence>
<keyword evidence="5" id="KW-1185">Reference proteome</keyword>
<feature type="domain" description="Retroviral polymerase SH3-like" evidence="3">
    <location>
        <begin position="1"/>
        <end position="38"/>
    </location>
</feature>
<keyword evidence="4" id="KW-0695">RNA-directed DNA polymerase</keyword>
<keyword evidence="4" id="KW-0808">Transferase</keyword>
<gene>
    <name evidence="4" type="ORF">HanXRQr2_Chr10g0424621</name>
</gene>
<dbReference type="GO" id="GO:0003964">
    <property type="term" value="F:RNA-directed DNA polymerase activity"/>
    <property type="evidence" value="ECO:0007669"/>
    <property type="project" value="UniProtKB-KW"/>
</dbReference>
<dbReference type="InterPro" id="IPR057670">
    <property type="entry name" value="SH3_retrovirus"/>
</dbReference>
<evidence type="ECO:0000256" key="1">
    <source>
        <dbReference type="SAM" id="MobiDB-lite"/>
    </source>
</evidence>
<evidence type="ECO:0000313" key="4">
    <source>
        <dbReference type="EMBL" id="KAF5785104.1"/>
    </source>
</evidence>
<dbReference type="EC" id="2.7.7.49" evidence="4"/>
<feature type="region of interest" description="Disordered" evidence="1">
    <location>
        <begin position="62"/>
        <end position="149"/>
    </location>
</feature>
<evidence type="ECO:0000259" key="2">
    <source>
        <dbReference type="Pfam" id="PF07727"/>
    </source>
</evidence>
<dbReference type="Pfam" id="PF07727">
    <property type="entry name" value="RVT_2"/>
    <property type="match status" value="1"/>
</dbReference>
<dbReference type="Pfam" id="PF25597">
    <property type="entry name" value="SH3_retrovirus"/>
    <property type="match status" value="1"/>
</dbReference>
<reference evidence="4" key="1">
    <citation type="journal article" date="2017" name="Nature">
        <title>The sunflower genome provides insights into oil metabolism, flowering and Asterid evolution.</title>
        <authorList>
            <person name="Badouin H."/>
            <person name="Gouzy J."/>
            <person name="Grassa C.J."/>
            <person name="Murat F."/>
            <person name="Staton S.E."/>
            <person name="Cottret L."/>
            <person name="Lelandais-Briere C."/>
            <person name="Owens G.L."/>
            <person name="Carrere S."/>
            <person name="Mayjonade B."/>
            <person name="Legrand L."/>
            <person name="Gill N."/>
            <person name="Kane N.C."/>
            <person name="Bowers J.E."/>
            <person name="Hubner S."/>
            <person name="Bellec A."/>
            <person name="Berard A."/>
            <person name="Berges H."/>
            <person name="Blanchet N."/>
            <person name="Boniface M.C."/>
            <person name="Brunel D."/>
            <person name="Catrice O."/>
            <person name="Chaidir N."/>
            <person name="Claudel C."/>
            <person name="Donnadieu C."/>
            <person name="Faraut T."/>
            <person name="Fievet G."/>
            <person name="Helmstetter N."/>
            <person name="King M."/>
            <person name="Knapp S.J."/>
            <person name="Lai Z."/>
            <person name="Le Paslier M.C."/>
            <person name="Lippi Y."/>
            <person name="Lorenzon L."/>
            <person name="Mandel J.R."/>
            <person name="Marage G."/>
            <person name="Marchand G."/>
            <person name="Marquand E."/>
            <person name="Bret-Mestries E."/>
            <person name="Morien E."/>
            <person name="Nambeesan S."/>
            <person name="Nguyen T."/>
            <person name="Pegot-Espagnet P."/>
            <person name="Pouilly N."/>
            <person name="Raftis F."/>
            <person name="Sallet E."/>
            <person name="Schiex T."/>
            <person name="Thomas J."/>
            <person name="Vandecasteele C."/>
            <person name="Vares D."/>
            <person name="Vear F."/>
            <person name="Vautrin S."/>
            <person name="Crespi M."/>
            <person name="Mangin B."/>
            <person name="Burke J.M."/>
            <person name="Salse J."/>
            <person name="Munos S."/>
            <person name="Vincourt P."/>
            <person name="Rieseberg L.H."/>
            <person name="Langlade N.B."/>
        </authorList>
    </citation>
    <scope>NUCLEOTIDE SEQUENCE</scope>
    <source>
        <tissue evidence="4">Leaves</tissue>
    </source>
</reference>
<dbReference type="PANTHER" id="PTHR11439:SF508">
    <property type="entry name" value="RNA-DIRECTED DNA POLYMERASE"/>
    <property type="match status" value="1"/>
</dbReference>
<dbReference type="AlphaFoldDB" id="A0A9K3N2W0"/>
<protein>
    <submittedName>
        <fullName evidence="4">RNA-directed DNA polymerase</fullName>
        <ecNumber evidence="4">2.7.7.49</ecNumber>
    </submittedName>
</protein>
<proteinExistence type="predicted"/>
<dbReference type="PANTHER" id="PTHR11439">
    <property type="entry name" value="GAG-POL-RELATED RETROTRANSPOSON"/>
    <property type="match status" value="1"/>
</dbReference>
<keyword evidence="4" id="KW-0548">Nucleotidyltransferase</keyword>
<dbReference type="SUPFAM" id="SSF56672">
    <property type="entry name" value="DNA/RNA polymerases"/>
    <property type="match status" value="1"/>
</dbReference>
<name>A0A9K3N2W0_HELAN</name>
<dbReference type="EMBL" id="MNCJ02000325">
    <property type="protein sequence ID" value="KAF5785104.1"/>
    <property type="molecule type" value="Genomic_DNA"/>
</dbReference>
<evidence type="ECO:0000259" key="3">
    <source>
        <dbReference type="Pfam" id="PF25597"/>
    </source>
</evidence>
<sequence>MGYSNFKKGYKVWSLDQKKFTFSRDVSFHENVFPYKTKSFLESDLDNTKYLNNSNFFDLYESSSDINPNDDEKVETDSATVTQQHSGSSESTPQVDTQQSFSSNDMASNQQVDEPEPNSVRVESSNSNEESNLPEGTHTTTRKSTRSVSVPKKFGDYVVEGKVKFGYERVVNYTNLSPDNMCFASNVNKIREPSSYQEAVKDSNWVNAMNEELSALHESNTWSIVDLPKGRKPIGCKWVFKVKYKSNGEVERYKARLVAKGFNQREGIDFDETFSPVVKMVTIRCIISLSVQNDWPLYQLDVNNAFLYGNLKEEVYMSIPDGLNDCHHDKVCKLNKSLYGLKQAPRMWNEKLVNVLLKIGFYQSKCDYSMFIKSNNNVFIVMLVYVDDIILTGNNKQEIDNVKKLLQSEFKIKDLRLLKFFLGIEVIKTKEGICLSQRKYCMDLLNEFGMSGCKPASCPIEPNYVVTNLCRKEEANFVNVNEYQRLVGKLIYLSHTRPDIAYAVHFLSQYMHKPTSAHSQIAFKLLRYLKGAPGAGLGKVH</sequence>
<reference evidence="4" key="2">
    <citation type="submission" date="2020-06" db="EMBL/GenBank/DDBJ databases">
        <title>Helianthus annuus Genome sequencing and assembly Release 2.</title>
        <authorList>
            <person name="Gouzy J."/>
            <person name="Langlade N."/>
            <person name="Munos S."/>
        </authorList>
    </citation>
    <scope>NUCLEOTIDE SEQUENCE</scope>
    <source>
        <tissue evidence="4">Leaves</tissue>
    </source>
</reference>
<dbReference type="Proteomes" id="UP000215914">
    <property type="component" value="Unassembled WGS sequence"/>
</dbReference>
<dbReference type="Gramene" id="mRNA:HanXRQr2_Chr10g0424621">
    <property type="protein sequence ID" value="mRNA:HanXRQr2_Chr10g0424621"/>
    <property type="gene ID" value="HanXRQr2_Chr10g0424621"/>
</dbReference>
<comment type="caution">
    <text evidence="4">The sequence shown here is derived from an EMBL/GenBank/DDBJ whole genome shotgun (WGS) entry which is preliminary data.</text>
</comment>
<organism evidence="4 5">
    <name type="scientific">Helianthus annuus</name>
    <name type="common">Common sunflower</name>
    <dbReference type="NCBI Taxonomy" id="4232"/>
    <lineage>
        <taxon>Eukaryota</taxon>
        <taxon>Viridiplantae</taxon>
        <taxon>Streptophyta</taxon>
        <taxon>Embryophyta</taxon>
        <taxon>Tracheophyta</taxon>
        <taxon>Spermatophyta</taxon>
        <taxon>Magnoliopsida</taxon>
        <taxon>eudicotyledons</taxon>
        <taxon>Gunneridae</taxon>
        <taxon>Pentapetalae</taxon>
        <taxon>asterids</taxon>
        <taxon>campanulids</taxon>
        <taxon>Asterales</taxon>
        <taxon>Asteraceae</taxon>
        <taxon>Asteroideae</taxon>
        <taxon>Heliantheae alliance</taxon>
        <taxon>Heliantheae</taxon>
        <taxon>Helianthus</taxon>
    </lineage>
</organism>
<dbReference type="InterPro" id="IPR013103">
    <property type="entry name" value="RVT_2"/>
</dbReference>
<feature type="domain" description="Reverse transcriptase Ty1/copia-type" evidence="2">
    <location>
        <begin position="220"/>
        <end position="461"/>
    </location>
</feature>
<accession>A0A9K3N2W0</accession>